<dbReference type="Proteomes" id="UP000253628">
    <property type="component" value="Unassembled WGS sequence"/>
</dbReference>
<name>A0A366HKA8_9BURK</name>
<dbReference type="RefSeq" id="WP_113932327.1">
    <property type="nucleotide sequence ID" value="NZ_JACCEU010000002.1"/>
</dbReference>
<evidence type="ECO:0008006" key="3">
    <source>
        <dbReference type="Google" id="ProtNLM"/>
    </source>
</evidence>
<gene>
    <name evidence="1" type="ORF">DFR37_102506</name>
</gene>
<dbReference type="Pfam" id="PF11162">
    <property type="entry name" value="DUF2946"/>
    <property type="match status" value="1"/>
</dbReference>
<organism evidence="1 2">
    <name type="scientific">Eoetvoesiella caeni</name>
    <dbReference type="NCBI Taxonomy" id="645616"/>
    <lineage>
        <taxon>Bacteria</taxon>
        <taxon>Pseudomonadati</taxon>
        <taxon>Pseudomonadota</taxon>
        <taxon>Betaproteobacteria</taxon>
        <taxon>Burkholderiales</taxon>
        <taxon>Alcaligenaceae</taxon>
        <taxon>Eoetvoesiella</taxon>
    </lineage>
</organism>
<keyword evidence="2" id="KW-1185">Reference proteome</keyword>
<dbReference type="InterPro" id="IPR021333">
    <property type="entry name" value="DUF2946"/>
</dbReference>
<protein>
    <recommendedName>
        <fullName evidence="3">DUF2946 family protein</fullName>
    </recommendedName>
</protein>
<accession>A0A366HKA8</accession>
<dbReference type="OrthoDB" id="8665387at2"/>
<comment type="caution">
    <text evidence="1">The sequence shown here is derived from an EMBL/GenBank/DDBJ whole genome shotgun (WGS) entry which is preliminary data.</text>
</comment>
<reference evidence="1 2" key="1">
    <citation type="submission" date="2018-06" db="EMBL/GenBank/DDBJ databases">
        <title>Genomic Encyclopedia of Type Strains, Phase IV (KMG-IV): sequencing the most valuable type-strain genomes for metagenomic binning, comparative biology and taxonomic classification.</title>
        <authorList>
            <person name="Goeker M."/>
        </authorList>
    </citation>
    <scope>NUCLEOTIDE SEQUENCE [LARGE SCALE GENOMIC DNA]</scope>
    <source>
        <strain evidence="1 2">DSM 25520</strain>
    </source>
</reference>
<dbReference type="EMBL" id="QNRQ01000002">
    <property type="protein sequence ID" value="RBP42120.1"/>
    <property type="molecule type" value="Genomic_DNA"/>
</dbReference>
<proteinExistence type="predicted"/>
<dbReference type="AlphaFoldDB" id="A0A366HKA8"/>
<sequence>MTVWQILFCLAFVSFLCRSIVPVGYMPDLSGARDGKFALTFCTVGGGTGIQKFDLLDQAGKSSPDDGLSSQGCPFGIVASQALIPAQEAPVLAGAVFHRPVLLAHASKSLPPLPALGPPLGPRAPPTNLG</sequence>
<evidence type="ECO:0000313" key="2">
    <source>
        <dbReference type="Proteomes" id="UP000253628"/>
    </source>
</evidence>
<evidence type="ECO:0000313" key="1">
    <source>
        <dbReference type="EMBL" id="RBP42120.1"/>
    </source>
</evidence>